<gene>
    <name evidence="9" type="ORF">A2U01_0005816</name>
</gene>
<evidence type="ECO:0000256" key="6">
    <source>
        <dbReference type="ARBA" id="ARBA00022918"/>
    </source>
</evidence>
<dbReference type="Pfam" id="PF17921">
    <property type="entry name" value="Integrase_H2C2"/>
    <property type="match status" value="1"/>
</dbReference>
<reference evidence="9 10" key="1">
    <citation type="journal article" date="2018" name="Front. Plant Sci.">
        <title>Red Clover (Trifolium pratense) and Zigzag Clover (T. medium) - A Picture of Genomic Similarities and Differences.</title>
        <authorList>
            <person name="Dluhosova J."/>
            <person name="Istvanek J."/>
            <person name="Nedelnik J."/>
            <person name="Repkova J."/>
        </authorList>
    </citation>
    <scope>NUCLEOTIDE SEQUENCE [LARGE SCALE GENOMIC DNA]</scope>
    <source>
        <strain evidence="10">cv. 10/8</strain>
        <tissue evidence="9">Leaf</tissue>
    </source>
</reference>
<name>A0A392MBT3_9FABA</name>
<evidence type="ECO:0000256" key="1">
    <source>
        <dbReference type="ARBA" id="ARBA00022679"/>
    </source>
</evidence>
<feature type="non-terminal residue" evidence="9">
    <location>
        <position position="254"/>
    </location>
</feature>
<dbReference type="PANTHER" id="PTHR37984:SF5">
    <property type="entry name" value="PROTEIN NYNRIN-LIKE"/>
    <property type="match status" value="1"/>
</dbReference>
<dbReference type="GO" id="GO:0016787">
    <property type="term" value="F:hydrolase activity"/>
    <property type="evidence" value="ECO:0007669"/>
    <property type="project" value="UniProtKB-KW"/>
</dbReference>
<evidence type="ECO:0000313" key="10">
    <source>
        <dbReference type="Proteomes" id="UP000265520"/>
    </source>
</evidence>
<accession>A0A392MBT3</accession>
<keyword evidence="1" id="KW-0808">Transferase</keyword>
<keyword evidence="4" id="KW-0255">Endonuclease</keyword>
<evidence type="ECO:0000256" key="2">
    <source>
        <dbReference type="ARBA" id="ARBA00022695"/>
    </source>
</evidence>
<keyword evidence="5" id="KW-0378">Hydrolase</keyword>
<dbReference type="InterPro" id="IPR041373">
    <property type="entry name" value="RT_RNaseH"/>
</dbReference>
<keyword evidence="2" id="KW-0548">Nucleotidyltransferase</keyword>
<comment type="caution">
    <text evidence="9">The sequence shown here is derived from an EMBL/GenBank/DDBJ whole genome shotgun (WGS) entry which is preliminary data.</text>
</comment>
<dbReference type="CDD" id="cd09274">
    <property type="entry name" value="RNase_HI_RT_Ty3"/>
    <property type="match status" value="1"/>
</dbReference>
<protein>
    <submittedName>
        <fullName evidence="9">Uncharacterized protein</fullName>
    </submittedName>
</protein>
<evidence type="ECO:0000256" key="5">
    <source>
        <dbReference type="ARBA" id="ARBA00022801"/>
    </source>
</evidence>
<dbReference type="SUPFAM" id="SSF56672">
    <property type="entry name" value="DNA/RNA polymerases"/>
    <property type="match status" value="1"/>
</dbReference>
<evidence type="ECO:0000256" key="3">
    <source>
        <dbReference type="ARBA" id="ARBA00022722"/>
    </source>
</evidence>
<evidence type="ECO:0000259" key="7">
    <source>
        <dbReference type="Pfam" id="PF17917"/>
    </source>
</evidence>
<dbReference type="Gene3D" id="3.10.20.370">
    <property type="match status" value="1"/>
</dbReference>
<dbReference type="InterPro" id="IPR041588">
    <property type="entry name" value="Integrase_H2C2"/>
</dbReference>
<evidence type="ECO:0000259" key="8">
    <source>
        <dbReference type="Pfam" id="PF17921"/>
    </source>
</evidence>
<evidence type="ECO:0000256" key="4">
    <source>
        <dbReference type="ARBA" id="ARBA00022759"/>
    </source>
</evidence>
<dbReference type="InterPro" id="IPR050951">
    <property type="entry name" value="Retrovirus_Pol_polyprotein"/>
</dbReference>
<evidence type="ECO:0000313" key="9">
    <source>
        <dbReference type="EMBL" id="MCH84977.1"/>
    </source>
</evidence>
<organism evidence="9 10">
    <name type="scientific">Trifolium medium</name>
    <dbReference type="NCBI Taxonomy" id="97028"/>
    <lineage>
        <taxon>Eukaryota</taxon>
        <taxon>Viridiplantae</taxon>
        <taxon>Streptophyta</taxon>
        <taxon>Embryophyta</taxon>
        <taxon>Tracheophyta</taxon>
        <taxon>Spermatophyta</taxon>
        <taxon>Magnoliopsida</taxon>
        <taxon>eudicotyledons</taxon>
        <taxon>Gunneridae</taxon>
        <taxon>Pentapetalae</taxon>
        <taxon>rosids</taxon>
        <taxon>fabids</taxon>
        <taxon>Fabales</taxon>
        <taxon>Fabaceae</taxon>
        <taxon>Papilionoideae</taxon>
        <taxon>50 kb inversion clade</taxon>
        <taxon>NPAAA clade</taxon>
        <taxon>Hologalegina</taxon>
        <taxon>IRL clade</taxon>
        <taxon>Trifolieae</taxon>
        <taxon>Trifolium</taxon>
    </lineage>
</organism>
<keyword evidence="10" id="KW-1185">Reference proteome</keyword>
<feature type="domain" description="Integrase zinc-binding" evidence="8">
    <location>
        <begin position="201"/>
        <end position="253"/>
    </location>
</feature>
<keyword evidence="3" id="KW-0540">Nuclease</keyword>
<sequence>MTTTPVLILLDFTKTFVLETDASSVAIGAVLSQEGHTLAFFSKKMCNRMQASSVYVREMFAITEAVKRWRQYLIGRHFQIFTDQKSLRNFLVQTIQTPEQQKWTSKLQGFNFEIFYKLGKSNLVVDALSRKHSDQEDQSLLLSISSAIPTLLTRLQQYYSSDKGVSFVSKITTDADMTQNYRYKEGLVYFKERIYIPEIPELRRAILEEYHSTPLTGHSSLQPTLARLSASFLWPGIYKHVKEFIQQCTICQQS</sequence>
<dbReference type="EMBL" id="LXQA010007711">
    <property type="protein sequence ID" value="MCH84977.1"/>
    <property type="molecule type" value="Genomic_DNA"/>
</dbReference>
<dbReference type="Pfam" id="PF17917">
    <property type="entry name" value="RT_RNaseH"/>
    <property type="match status" value="1"/>
</dbReference>
<keyword evidence="6" id="KW-0695">RNA-directed DNA polymerase</keyword>
<dbReference type="Proteomes" id="UP000265520">
    <property type="component" value="Unassembled WGS sequence"/>
</dbReference>
<proteinExistence type="predicted"/>
<feature type="domain" description="Reverse transcriptase RNase H-like" evidence="7">
    <location>
        <begin position="11"/>
        <end position="110"/>
    </location>
</feature>
<dbReference type="AlphaFoldDB" id="A0A392MBT3"/>
<dbReference type="Gene3D" id="1.10.340.70">
    <property type="match status" value="1"/>
</dbReference>
<dbReference type="GO" id="GO:0004519">
    <property type="term" value="F:endonuclease activity"/>
    <property type="evidence" value="ECO:0007669"/>
    <property type="project" value="UniProtKB-KW"/>
</dbReference>
<dbReference type="PANTHER" id="PTHR37984">
    <property type="entry name" value="PROTEIN CBG26694"/>
    <property type="match status" value="1"/>
</dbReference>
<dbReference type="InterPro" id="IPR043502">
    <property type="entry name" value="DNA/RNA_pol_sf"/>
</dbReference>
<dbReference type="GO" id="GO:0003964">
    <property type="term" value="F:RNA-directed DNA polymerase activity"/>
    <property type="evidence" value="ECO:0007669"/>
    <property type="project" value="UniProtKB-KW"/>
</dbReference>